<reference evidence="2" key="1">
    <citation type="journal article" date="2021" name="PeerJ">
        <title>Extensive microbial diversity within the chicken gut microbiome revealed by metagenomics and culture.</title>
        <authorList>
            <person name="Gilroy R."/>
            <person name="Ravi A."/>
            <person name="Getino M."/>
            <person name="Pursley I."/>
            <person name="Horton D.L."/>
            <person name="Alikhan N.F."/>
            <person name="Baker D."/>
            <person name="Gharbi K."/>
            <person name="Hall N."/>
            <person name="Watson M."/>
            <person name="Adriaenssens E.M."/>
            <person name="Foster-Nyarko E."/>
            <person name="Jarju S."/>
            <person name="Secka A."/>
            <person name="Antonio M."/>
            <person name="Oren A."/>
            <person name="Chaudhuri R.R."/>
            <person name="La Ragione R."/>
            <person name="Hildebrand F."/>
            <person name="Pallen M.J."/>
        </authorList>
    </citation>
    <scope>NUCLEOTIDE SEQUENCE</scope>
    <source>
        <strain evidence="2">ChiHcolR34-3080</strain>
    </source>
</reference>
<gene>
    <name evidence="2" type="ORF">H9890_07485</name>
</gene>
<keyword evidence="1" id="KW-0812">Transmembrane</keyword>
<dbReference type="AlphaFoldDB" id="A0A9D1QB16"/>
<evidence type="ECO:0000256" key="1">
    <source>
        <dbReference type="SAM" id="Phobius"/>
    </source>
</evidence>
<keyword evidence="1" id="KW-0472">Membrane</keyword>
<accession>A0A9D1QB16</accession>
<feature type="transmembrane region" description="Helical" evidence="1">
    <location>
        <begin position="184"/>
        <end position="204"/>
    </location>
</feature>
<reference evidence="2" key="2">
    <citation type="submission" date="2021-04" db="EMBL/GenBank/DDBJ databases">
        <authorList>
            <person name="Gilroy R."/>
        </authorList>
    </citation>
    <scope>NUCLEOTIDE SEQUENCE</scope>
    <source>
        <strain evidence="2">ChiHcolR34-3080</strain>
    </source>
</reference>
<feature type="transmembrane region" description="Helical" evidence="1">
    <location>
        <begin position="12"/>
        <end position="31"/>
    </location>
</feature>
<organism evidence="2 3">
    <name type="scientific">Candidatus Faecalibacterium intestinigallinarum</name>
    <dbReference type="NCBI Taxonomy" id="2838581"/>
    <lineage>
        <taxon>Bacteria</taxon>
        <taxon>Bacillati</taxon>
        <taxon>Bacillota</taxon>
        <taxon>Clostridia</taxon>
        <taxon>Eubacteriales</taxon>
        <taxon>Oscillospiraceae</taxon>
        <taxon>Faecalibacterium</taxon>
    </lineage>
</organism>
<dbReference type="EMBL" id="DXHQ01000086">
    <property type="protein sequence ID" value="HIW09223.1"/>
    <property type="molecule type" value="Genomic_DNA"/>
</dbReference>
<feature type="transmembrane region" description="Helical" evidence="1">
    <location>
        <begin position="120"/>
        <end position="143"/>
    </location>
</feature>
<dbReference type="InterPro" id="IPR025699">
    <property type="entry name" value="ABC2_memb-like"/>
</dbReference>
<feature type="transmembrane region" description="Helical" evidence="1">
    <location>
        <begin position="78"/>
        <end position="100"/>
    </location>
</feature>
<keyword evidence="1" id="KW-1133">Transmembrane helix</keyword>
<name>A0A9D1QB16_9FIRM</name>
<sequence>MKALLLKDLYNIGHNARSMLVVLLFLAIAIVPTSGPVAYMVMCGVLCAMMIVTTFTFDEASGWTAYALILPVRRSRLVLAKYAALAVFCTVGILFGLAAGSLGDYLTSDGPGMAAAPLEAAAGALVGWAVAFAMGGTAIPLVFRFGAEKARILIVAAFVVPAALVIGLGGLLQAAGVTELTEQTLIALLCASPLAALAWGAAMYRVACAVFARQEC</sequence>
<evidence type="ECO:0000313" key="3">
    <source>
        <dbReference type="Proteomes" id="UP000823933"/>
    </source>
</evidence>
<protein>
    <submittedName>
        <fullName evidence="2">ABC-2 transporter permease</fullName>
    </submittedName>
</protein>
<proteinExistence type="predicted"/>
<comment type="caution">
    <text evidence="2">The sequence shown here is derived from an EMBL/GenBank/DDBJ whole genome shotgun (WGS) entry which is preliminary data.</text>
</comment>
<feature type="transmembrane region" description="Helical" evidence="1">
    <location>
        <begin position="150"/>
        <end position="172"/>
    </location>
</feature>
<dbReference type="Pfam" id="PF13346">
    <property type="entry name" value="ABC2_membrane_5"/>
    <property type="match status" value="1"/>
</dbReference>
<dbReference type="Proteomes" id="UP000823933">
    <property type="component" value="Unassembled WGS sequence"/>
</dbReference>
<evidence type="ECO:0000313" key="2">
    <source>
        <dbReference type="EMBL" id="HIW09223.1"/>
    </source>
</evidence>